<name>A0ABT1RZU7_9FIRM</name>
<feature type="transmembrane region" description="Helical" evidence="8">
    <location>
        <begin position="41"/>
        <end position="61"/>
    </location>
</feature>
<keyword evidence="3" id="KW-0813">Transport</keyword>
<comment type="similarity">
    <text evidence="2">Belongs to the amino acid-polyamine-organocation (APC) superfamily. Spore germination protein (SGP) (TC 2.A.3.9) family.</text>
</comment>
<feature type="transmembrane region" description="Helical" evidence="8">
    <location>
        <begin position="116"/>
        <end position="134"/>
    </location>
</feature>
<feature type="transmembrane region" description="Helical" evidence="8">
    <location>
        <begin position="331"/>
        <end position="353"/>
    </location>
</feature>
<evidence type="ECO:0000256" key="7">
    <source>
        <dbReference type="ARBA" id="ARBA00023136"/>
    </source>
</evidence>
<dbReference type="PANTHER" id="PTHR34975">
    <property type="entry name" value="SPORE GERMINATION PROTEIN A2"/>
    <property type="match status" value="1"/>
</dbReference>
<dbReference type="InterPro" id="IPR004761">
    <property type="entry name" value="Spore_GerAB"/>
</dbReference>
<evidence type="ECO:0000256" key="3">
    <source>
        <dbReference type="ARBA" id="ARBA00022448"/>
    </source>
</evidence>
<reference evidence="9 10" key="1">
    <citation type="submission" date="2022-06" db="EMBL/GenBank/DDBJ databases">
        <title>Isolation of gut microbiota from human fecal samples.</title>
        <authorList>
            <person name="Pamer E.G."/>
            <person name="Barat B."/>
            <person name="Waligurski E."/>
            <person name="Medina S."/>
            <person name="Paddock L."/>
            <person name="Mostad J."/>
        </authorList>
    </citation>
    <scope>NUCLEOTIDE SEQUENCE [LARGE SCALE GENOMIC DNA]</scope>
    <source>
        <strain evidence="9 10">DFI.9.73</strain>
    </source>
</reference>
<evidence type="ECO:0000256" key="8">
    <source>
        <dbReference type="SAM" id="Phobius"/>
    </source>
</evidence>
<keyword evidence="5 8" id="KW-0812">Transmembrane</keyword>
<keyword evidence="10" id="KW-1185">Reference proteome</keyword>
<keyword evidence="4" id="KW-0309">Germination</keyword>
<feature type="transmembrane region" description="Helical" evidence="8">
    <location>
        <begin position="300"/>
        <end position="319"/>
    </location>
</feature>
<feature type="transmembrane region" description="Helical" evidence="8">
    <location>
        <begin position="146"/>
        <end position="166"/>
    </location>
</feature>
<comment type="caution">
    <text evidence="9">The sequence shown here is derived from an EMBL/GenBank/DDBJ whole genome shotgun (WGS) entry which is preliminary data.</text>
</comment>
<evidence type="ECO:0000313" key="9">
    <source>
        <dbReference type="EMBL" id="MCQ4840110.1"/>
    </source>
</evidence>
<feature type="transmembrane region" description="Helical" evidence="8">
    <location>
        <begin position="81"/>
        <end position="104"/>
    </location>
</feature>
<keyword evidence="7 8" id="KW-0472">Membrane</keyword>
<accession>A0ABT1RZU7</accession>
<feature type="transmembrane region" description="Helical" evidence="8">
    <location>
        <begin position="261"/>
        <end position="280"/>
    </location>
</feature>
<evidence type="ECO:0000256" key="2">
    <source>
        <dbReference type="ARBA" id="ARBA00007998"/>
    </source>
</evidence>
<evidence type="ECO:0000256" key="5">
    <source>
        <dbReference type="ARBA" id="ARBA00022692"/>
    </source>
</evidence>
<dbReference type="Proteomes" id="UP001524473">
    <property type="component" value="Unassembled WGS sequence"/>
</dbReference>
<evidence type="ECO:0000256" key="6">
    <source>
        <dbReference type="ARBA" id="ARBA00022989"/>
    </source>
</evidence>
<dbReference type="PANTHER" id="PTHR34975:SF2">
    <property type="entry name" value="SPORE GERMINATION PROTEIN A2"/>
    <property type="match status" value="1"/>
</dbReference>
<keyword evidence="6 8" id="KW-1133">Transmembrane helix</keyword>
<feature type="transmembrane region" description="Helical" evidence="8">
    <location>
        <begin position="216"/>
        <end position="241"/>
    </location>
</feature>
<organism evidence="9 10">
    <name type="scientific">Neglectibacter timonensis</name>
    <dbReference type="NCBI Taxonomy" id="1776382"/>
    <lineage>
        <taxon>Bacteria</taxon>
        <taxon>Bacillati</taxon>
        <taxon>Bacillota</taxon>
        <taxon>Clostridia</taxon>
        <taxon>Eubacteriales</taxon>
        <taxon>Oscillospiraceae</taxon>
        <taxon>Neglectibacter</taxon>
    </lineage>
</organism>
<dbReference type="EMBL" id="JANFZH010000019">
    <property type="protein sequence ID" value="MCQ4840110.1"/>
    <property type="molecule type" value="Genomic_DNA"/>
</dbReference>
<evidence type="ECO:0000256" key="4">
    <source>
        <dbReference type="ARBA" id="ARBA00022544"/>
    </source>
</evidence>
<feature type="transmembrane region" description="Helical" evidence="8">
    <location>
        <begin position="12"/>
        <end position="29"/>
    </location>
</feature>
<dbReference type="RefSeq" id="WP_256191822.1">
    <property type="nucleotide sequence ID" value="NZ_JANFZG010000004.1"/>
</dbReference>
<gene>
    <name evidence="9" type="ORF">NE695_09305</name>
</gene>
<proteinExistence type="inferred from homology"/>
<evidence type="ECO:0000313" key="10">
    <source>
        <dbReference type="Proteomes" id="UP001524473"/>
    </source>
</evidence>
<protein>
    <submittedName>
        <fullName evidence="9">GerAB/ArcD/ProY family transporter</fullName>
    </submittedName>
</protein>
<sequence length="364" mass="39861">MERKTNISSAQFFLMMFVSRVVVTIALNAQYLGGENMVDSIAAYLLSMVLGFFIALPIWILNRKYPYLNVGDVAKLALGKAGKLVPVCYILYFVLTNGASLALFEIFLLDTVNPDFSSILVLLAIVGVALYGAFRGIETISRCATCVFAVLLLGVALVFGIVLFRFRTENLEPLFAGGLEQTARSVMLFVARTSIFADMAVLLPMVRGKKALGFSLWSVGTAAFVSALLLLLAGCLGRYAATQNFPVYVLASITEVRSLQRLDAVFIGVWMMGVVTKLACDVYACRVCFSSLTRKKEPRWASFGAALLVLGTAFFAVRSFSMQKVALNTSILFLTTLFTGFLLPALVLLADWLKNRRKEGKDSE</sequence>
<feature type="transmembrane region" description="Helical" evidence="8">
    <location>
        <begin position="186"/>
        <end position="204"/>
    </location>
</feature>
<evidence type="ECO:0000256" key="1">
    <source>
        <dbReference type="ARBA" id="ARBA00004141"/>
    </source>
</evidence>
<comment type="subcellular location">
    <subcellularLocation>
        <location evidence="1">Membrane</location>
        <topology evidence="1">Multi-pass membrane protein</topology>
    </subcellularLocation>
</comment>
<dbReference type="Pfam" id="PF03845">
    <property type="entry name" value="Spore_permease"/>
    <property type="match status" value="1"/>
</dbReference>